<dbReference type="Pfam" id="PF00145">
    <property type="entry name" value="DNA_methylase"/>
    <property type="match status" value="1"/>
</dbReference>
<accession>A0A9X2DYY5</accession>
<dbReference type="GO" id="GO:0044027">
    <property type="term" value="P:negative regulation of gene expression via chromosomal CpG island methylation"/>
    <property type="evidence" value="ECO:0007669"/>
    <property type="project" value="TreeGrafter"/>
</dbReference>
<evidence type="ECO:0000256" key="6">
    <source>
        <dbReference type="RuleBase" id="RU000416"/>
    </source>
</evidence>
<dbReference type="Gene3D" id="3.90.120.10">
    <property type="entry name" value="DNA Methylase, subunit A, domain 2"/>
    <property type="match status" value="1"/>
</dbReference>
<gene>
    <name evidence="8" type="ORF">NB037_12500</name>
</gene>
<dbReference type="InterPro" id="IPR050390">
    <property type="entry name" value="C5-Methyltransferase"/>
</dbReference>
<dbReference type="PROSITE" id="PS51679">
    <property type="entry name" value="SAM_MT_C5"/>
    <property type="match status" value="1"/>
</dbReference>
<evidence type="ECO:0000256" key="2">
    <source>
        <dbReference type="ARBA" id="ARBA00022679"/>
    </source>
</evidence>
<organism evidence="8 9">
    <name type="scientific">Rathayibacter rubneri</name>
    <dbReference type="NCBI Taxonomy" id="2950106"/>
    <lineage>
        <taxon>Bacteria</taxon>
        <taxon>Bacillati</taxon>
        <taxon>Actinomycetota</taxon>
        <taxon>Actinomycetes</taxon>
        <taxon>Micrococcales</taxon>
        <taxon>Microbacteriaceae</taxon>
        <taxon>Rathayibacter</taxon>
    </lineage>
</organism>
<evidence type="ECO:0000313" key="9">
    <source>
        <dbReference type="Proteomes" id="UP001155240"/>
    </source>
</evidence>
<keyword evidence="4" id="KW-0680">Restriction system</keyword>
<protein>
    <recommendedName>
        <fullName evidence="7">Cytosine-specific methyltransferase</fullName>
        <ecNumber evidence="7">2.1.1.37</ecNumber>
    </recommendedName>
</protein>
<feature type="active site" evidence="5">
    <location>
        <position position="81"/>
    </location>
</feature>
<evidence type="ECO:0000256" key="5">
    <source>
        <dbReference type="PROSITE-ProRule" id="PRU01016"/>
    </source>
</evidence>
<keyword evidence="2 5" id="KW-0808">Transferase</keyword>
<dbReference type="AlphaFoldDB" id="A0A9X2DYY5"/>
<dbReference type="InterPro" id="IPR031303">
    <property type="entry name" value="C5_meth_CS"/>
</dbReference>
<evidence type="ECO:0000256" key="1">
    <source>
        <dbReference type="ARBA" id="ARBA00022603"/>
    </source>
</evidence>
<dbReference type="GO" id="GO:0032259">
    <property type="term" value="P:methylation"/>
    <property type="evidence" value="ECO:0007669"/>
    <property type="project" value="UniProtKB-KW"/>
</dbReference>
<dbReference type="InterPro" id="IPR001525">
    <property type="entry name" value="C5_MeTfrase"/>
</dbReference>
<dbReference type="EMBL" id="JAMRYM010000055">
    <property type="protein sequence ID" value="MCM6763238.1"/>
    <property type="molecule type" value="Genomic_DNA"/>
</dbReference>
<evidence type="ECO:0000256" key="4">
    <source>
        <dbReference type="ARBA" id="ARBA00022747"/>
    </source>
</evidence>
<dbReference type="Proteomes" id="UP001155240">
    <property type="component" value="Unassembled WGS sequence"/>
</dbReference>
<dbReference type="Gene3D" id="3.40.50.150">
    <property type="entry name" value="Vaccinia Virus protein VP39"/>
    <property type="match status" value="1"/>
</dbReference>
<reference evidence="8" key="1">
    <citation type="submission" date="2022-06" db="EMBL/GenBank/DDBJ databases">
        <title>Whole genome shotgun sequencing (WGS) of Rathayibacter sp. ZW T2_19, isolated from stored onions (Allium cepa).</title>
        <authorList>
            <person name="Stoll D.A."/>
            <person name="Huch M."/>
        </authorList>
    </citation>
    <scope>NUCLEOTIDE SEQUENCE</scope>
    <source>
        <strain evidence="8">ZW T2_19</strain>
    </source>
</reference>
<sequence>MTPRPIRTLDLFAGAGGLTAGFHAASPRIETVAAVEWDIAAAASFEENFGRGKAWAGSIQSWLAEADMPTDIDIVIGGPPCQGFSTLGKQDVEDERNDLWRTYAETIRRVRPKYFVVENVAAFTKSAQFLEFEAAIQPGGILEDYAFECRILNAADYGAPQARKRAVLIGHRRDLAVPGFPVPTHLGRHRTVRDALITEHRISFQTIDEQDLAPRTIEFAGKIFKGPFSGLELHTGRKYSSLSLRRFQKIPVGGNRFDLPFDLQAKCWQNHRSGSADVMGRLHWDRPAVTIRTEFFKPEKGRYLHPEAMRSISLYEAAILQGFPTDYKFVGSRTAIARQIGNAVPIPLGAAIAGHLVEAVDGRTAPSLTPVTLPARRGVSTALRGAERVQLF</sequence>
<dbReference type="PANTHER" id="PTHR10629">
    <property type="entry name" value="CYTOSINE-SPECIFIC METHYLTRANSFERASE"/>
    <property type="match status" value="1"/>
</dbReference>
<dbReference type="PANTHER" id="PTHR10629:SF52">
    <property type="entry name" value="DNA (CYTOSINE-5)-METHYLTRANSFERASE 1"/>
    <property type="match status" value="1"/>
</dbReference>
<keyword evidence="3 5" id="KW-0949">S-adenosyl-L-methionine</keyword>
<dbReference type="GO" id="GO:0009307">
    <property type="term" value="P:DNA restriction-modification system"/>
    <property type="evidence" value="ECO:0007669"/>
    <property type="project" value="UniProtKB-KW"/>
</dbReference>
<evidence type="ECO:0000256" key="7">
    <source>
        <dbReference type="RuleBase" id="RU000417"/>
    </source>
</evidence>
<dbReference type="InterPro" id="IPR029063">
    <property type="entry name" value="SAM-dependent_MTases_sf"/>
</dbReference>
<dbReference type="SUPFAM" id="SSF53335">
    <property type="entry name" value="S-adenosyl-L-methionine-dependent methyltransferases"/>
    <property type="match status" value="1"/>
</dbReference>
<dbReference type="InterPro" id="IPR018117">
    <property type="entry name" value="C5_DNA_meth_AS"/>
</dbReference>
<keyword evidence="9" id="KW-1185">Reference proteome</keyword>
<comment type="caution">
    <text evidence="8">The sequence shown here is derived from an EMBL/GenBank/DDBJ whole genome shotgun (WGS) entry which is preliminary data.</text>
</comment>
<proteinExistence type="inferred from homology"/>
<dbReference type="NCBIfam" id="TIGR00675">
    <property type="entry name" value="dcm"/>
    <property type="match status" value="1"/>
</dbReference>
<evidence type="ECO:0000313" key="8">
    <source>
        <dbReference type="EMBL" id="MCM6763238.1"/>
    </source>
</evidence>
<comment type="catalytic activity">
    <reaction evidence="7">
        <text>a 2'-deoxycytidine in DNA + S-adenosyl-L-methionine = a 5-methyl-2'-deoxycytidine in DNA + S-adenosyl-L-homocysteine + H(+)</text>
        <dbReference type="Rhea" id="RHEA:13681"/>
        <dbReference type="Rhea" id="RHEA-COMP:11369"/>
        <dbReference type="Rhea" id="RHEA-COMP:11370"/>
        <dbReference type="ChEBI" id="CHEBI:15378"/>
        <dbReference type="ChEBI" id="CHEBI:57856"/>
        <dbReference type="ChEBI" id="CHEBI:59789"/>
        <dbReference type="ChEBI" id="CHEBI:85452"/>
        <dbReference type="ChEBI" id="CHEBI:85454"/>
        <dbReference type="EC" id="2.1.1.37"/>
    </reaction>
</comment>
<dbReference type="RefSeq" id="WP_251946224.1">
    <property type="nucleotide sequence ID" value="NZ_JAMRYM010000055.1"/>
</dbReference>
<keyword evidence="1 5" id="KW-0489">Methyltransferase</keyword>
<dbReference type="PROSITE" id="PS00094">
    <property type="entry name" value="C5_MTASE_1"/>
    <property type="match status" value="1"/>
</dbReference>
<dbReference type="GO" id="GO:0003677">
    <property type="term" value="F:DNA binding"/>
    <property type="evidence" value="ECO:0007669"/>
    <property type="project" value="TreeGrafter"/>
</dbReference>
<name>A0A9X2DYY5_9MICO</name>
<evidence type="ECO:0000256" key="3">
    <source>
        <dbReference type="ARBA" id="ARBA00022691"/>
    </source>
</evidence>
<dbReference type="PROSITE" id="PS00095">
    <property type="entry name" value="C5_MTASE_2"/>
    <property type="match status" value="1"/>
</dbReference>
<dbReference type="EC" id="2.1.1.37" evidence="7"/>
<comment type="similarity">
    <text evidence="5 6">Belongs to the class I-like SAM-binding methyltransferase superfamily. C5-methyltransferase family.</text>
</comment>
<dbReference type="PRINTS" id="PR00105">
    <property type="entry name" value="C5METTRFRASE"/>
</dbReference>
<dbReference type="GO" id="GO:0003886">
    <property type="term" value="F:DNA (cytosine-5-)-methyltransferase activity"/>
    <property type="evidence" value="ECO:0007669"/>
    <property type="project" value="UniProtKB-EC"/>
</dbReference>